<evidence type="ECO:0000313" key="2">
    <source>
        <dbReference type="Proteomes" id="UP000464378"/>
    </source>
</evidence>
<protein>
    <submittedName>
        <fullName evidence="1">Uncharacterized protein</fullName>
    </submittedName>
</protein>
<name>A0A6C2YQ20_9BACT</name>
<dbReference type="InParanoid" id="A0A6C2YQ20"/>
<dbReference type="KEGG" id="tim:GMBLW1_09780"/>
<keyword evidence="2" id="KW-1185">Reference proteome</keyword>
<dbReference type="RefSeq" id="WP_162658099.1">
    <property type="nucleotide sequence ID" value="NZ_LR593887.1"/>
</dbReference>
<accession>A0A6C2YQ20</accession>
<dbReference type="EMBL" id="LR586016">
    <property type="protein sequence ID" value="VIP02982.1"/>
    <property type="molecule type" value="Genomic_DNA"/>
</dbReference>
<dbReference type="EMBL" id="LR593887">
    <property type="protein sequence ID" value="VTS03034.1"/>
    <property type="molecule type" value="Genomic_DNA"/>
</dbReference>
<proteinExistence type="predicted"/>
<gene>
    <name evidence="1" type="ORF">GMBLW1_09780</name>
</gene>
<reference evidence="1" key="1">
    <citation type="submission" date="2019-04" db="EMBL/GenBank/DDBJ databases">
        <authorList>
            <consortium name="Science for Life Laboratories"/>
        </authorList>
    </citation>
    <scope>NUCLEOTIDE SEQUENCE</scope>
    <source>
        <strain evidence="1">MBLW1</strain>
    </source>
</reference>
<dbReference type="Proteomes" id="UP000464378">
    <property type="component" value="Chromosome"/>
</dbReference>
<evidence type="ECO:0000313" key="1">
    <source>
        <dbReference type="EMBL" id="VIP02982.1"/>
    </source>
</evidence>
<organism evidence="1">
    <name type="scientific">Tuwongella immobilis</name>
    <dbReference type="NCBI Taxonomy" id="692036"/>
    <lineage>
        <taxon>Bacteria</taxon>
        <taxon>Pseudomonadati</taxon>
        <taxon>Planctomycetota</taxon>
        <taxon>Planctomycetia</taxon>
        <taxon>Gemmatales</taxon>
        <taxon>Gemmataceae</taxon>
        <taxon>Tuwongella</taxon>
    </lineage>
</organism>
<dbReference type="AlphaFoldDB" id="A0A6C2YQ20"/>
<sequence>MAEPIRIEVLPSWSSGSLLPTRLRESMRAGRLSCSEFGSHFAAIEWMSWASQRLTNTDADPLDTIQRMKTALEAAASTEGDEAMEASIAELQILLWELNRRTGKGPMELLIAIYDKVSKTLKGIQG</sequence>